<dbReference type="Pfam" id="PF11992">
    <property type="entry name" value="TgpA_N"/>
    <property type="match status" value="1"/>
</dbReference>
<keyword evidence="2" id="KW-1133">Transmembrane helix</keyword>
<dbReference type="SMART" id="SM00460">
    <property type="entry name" value="TGc"/>
    <property type="match status" value="1"/>
</dbReference>
<proteinExistence type="predicted"/>
<dbReference type="InterPro" id="IPR038765">
    <property type="entry name" value="Papain-like_cys_pep_sf"/>
</dbReference>
<dbReference type="Pfam" id="PF01841">
    <property type="entry name" value="Transglut_core"/>
    <property type="match status" value="1"/>
</dbReference>
<evidence type="ECO:0000256" key="2">
    <source>
        <dbReference type="SAM" id="Phobius"/>
    </source>
</evidence>
<keyword evidence="5" id="KW-1185">Reference proteome</keyword>
<dbReference type="InterPro" id="IPR002931">
    <property type="entry name" value="Transglutaminase-like"/>
</dbReference>
<keyword evidence="2" id="KW-0472">Membrane</keyword>
<evidence type="ECO:0000256" key="1">
    <source>
        <dbReference type="SAM" id="MobiDB-lite"/>
    </source>
</evidence>
<evidence type="ECO:0000259" key="3">
    <source>
        <dbReference type="SMART" id="SM00460"/>
    </source>
</evidence>
<feature type="transmembrane region" description="Helical" evidence="2">
    <location>
        <begin position="38"/>
        <end position="58"/>
    </location>
</feature>
<feature type="region of interest" description="Disordered" evidence="1">
    <location>
        <begin position="568"/>
        <end position="595"/>
    </location>
</feature>
<keyword evidence="2" id="KW-0812">Transmembrane</keyword>
<sequence length="773" mass="79757">MNGRSTTPGVAAGVATALGSLAFSPVFAVADWVPPVVGAVVVVTVVGLLLRTTLPWAVDSLGPGRDPGGTTLGSAVVPLVQLAVLFAYLTWVFAPQHTAWGLPTPTSAADLFAVFGSGGEQLREQATPALPLDGLVALTTVAVGLVALAVDLVAAGARQPALGGIGLLVLYCVPVSTVVGDVGVLTFLGPAAGFAVLLWADQRTRLAGRLRSGPGAPLGAGTLTALRTGAVALVAGLLLPLAVPTLAEGQLAKGLGNSTGSGGTGTSLDPFAELQGELSLPQPIPLLSVAPSVDDPPYLRAVTLDVYGDRGWRMGALDEDEPAVSDEPLAPLPAGSSGREVDATVTVLQHDDRFLPVPGSPLSVRIDEDEDDWYLDTGTSTVFGEDVTTGGRTYEVTAAEPRPSEAQLEASPGEYDQDVAERYLALPELPPRVTDLAVRLTAGAQTPYDRVRAISDYLTDRANGFTYSLTTAAGTTGDALLDFLDAKQGYCEQYAGAMAVLVRAAGVPARVVLGYTTGMLQTDGSRTITSDDAHAWVEVWFPGVGWVTFDPTPISAGRAVELPWAPRADAPVQPQPGTPEALPAPTAAPAPPTAEIDEDDQFVPVAVAPQDSAVPWRSLLLGTGGVALLAGLLAAPGVARAGQRRRRVADGGPSALWDELMATAEDLGVLVPDTRTPRQTARQLAELVAPLEPDAVAAVRALAVAEEGSSYGRPGSAVVGPVDALGTARRGLLRATSRSERVRALLWPVSTMRGLAATVTGWARRRPGRTRPA</sequence>
<dbReference type="InterPro" id="IPR021878">
    <property type="entry name" value="TgpA_N"/>
</dbReference>
<dbReference type="PANTHER" id="PTHR42736">
    <property type="entry name" value="PROTEIN-GLUTAMINE GAMMA-GLUTAMYLTRANSFERASE"/>
    <property type="match status" value="1"/>
</dbReference>
<evidence type="ECO:0000313" key="4">
    <source>
        <dbReference type="EMBL" id="NEL53432.1"/>
    </source>
</evidence>
<feature type="transmembrane region" description="Helical" evidence="2">
    <location>
        <begin position="70"/>
        <end position="94"/>
    </location>
</feature>
<feature type="transmembrane region" description="Helical" evidence="2">
    <location>
        <begin position="161"/>
        <end position="178"/>
    </location>
</feature>
<feature type="transmembrane region" description="Helical" evidence="2">
    <location>
        <begin position="135"/>
        <end position="154"/>
    </location>
</feature>
<accession>A0A7K3WAE7</accession>
<dbReference type="PANTHER" id="PTHR42736:SF1">
    <property type="entry name" value="PROTEIN-GLUTAMINE GAMMA-GLUTAMYLTRANSFERASE"/>
    <property type="match status" value="1"/>
</dbReference>
<comment type="caution">
    <text evidence="4">The sequence shown here is derived from an EMBL/GenBank/DDBJ whole genome shotgun (WGS) entry which is preliminary data.</text>
</comment>
<feature type="domain" description="Transglutaminase-like" evidence="3">
    <location>
        <begin position="483"/>
        <end position="553"/>
    </location>
</feature>
<dbReference type="SUPFAM" id="SSF54001">
    <property type="entry name" value="Cysteine proteinases"/>
    <property type="match status" value="1"/>
</dbReference>
<gene>
    <name evidence="4" type="ORF">G1H19_05340</name>
</gene>
<dbReference type="AlphaFoldDB" id="A0A7K3WAE7"/>
<organism evidence="4 5">
    <name type="scientific">Goekera deserti</name>
    <dbReference type="NCBI Taxonomy" id="2497753"/>
    <lineage>
        <taxon>Bacteria</taxon>
        <taxon>Bacillati</taxon>
        <taxon>Actinomycetota</taxon>
        <taxon>Actinomycetes</taxon>
        <taxon>Geodermatophilales</taxon>
        <taxon>Geodermatophilaceae</taxon>
        <taxon>Goekera</taxon>
    </lineage>
</organism>
<protein>
    <submittedName>
        <fullName evidence="4">Transglutaminase domain-containing protein</fullName>
    </submittedName>
</protein>
<reference evidence="4 5" key="1">
    <citation type="submission" date="2020-02" db="EMBL/GenBank/DDBJ databases">
        <title>The whole genome sequence of CPCC 205119.</title>
        <authorList>
            <person name="Jiang Z."/>
        </authorList>
    </citation>
    <scope>NUCLEOTIDE SEQUENCE [LARGE SCALE GENOMIC DNA]</scope>
    <source>
        <strain evidence="4 5">CPCC 205119</strain>
    </source>
</reference>
<evidence type="ECO:0000313" key="5">
    <source>
        <dbReference type="Proteomes" id="UP000470470"/>
    </source>
</evidence>
<dbReference type="InterPro" id="IPR052901">
    <property type="entry name" value="Bact_TGase-like"/>
</dbReference>
<name>A0A7K3WAE7_9ACTN</name>
<dbReference type="EMBL" id="JAAGWK010000009">
    <property type="protein sequence ID" value="NEL53432.1"/>
    <property type="molecule type" value="Genomic_DNA"/>
</dbReference>
<dbReference type="Gene3D" id="3.10.620.30">
    <property type="match status" value="1"/>
</dbReference>
<dbReference type="Proteomes" id="UP000470470">
    <property type="component" value="Unassembled WGS sequence"/>
</dbReference>